<evidence type="ECO:0000313" key="2">
    <source>
        <dbReference type="EMBL" id="CAP44774.1"/>
    </source>
</evidence>
<reference evidence="2 3" key="1">
    <citation type="journal article" date="2008" name="BMC Genomics">
        <title>The missing link: Bordetella petrii is endowed with both the metabolic versatility of environmental bacteria and virulence traits of pathogenic Bordetellae.</title>
        <authorList>
            <person name="Gross R."/>
            <person name="Guzman C.A."/>
            <person name="Sebaihia M."/>
            <person name="Martins Dos Santos V.A."/>
            <person name="Pieper D.H."/>
            <person name="Koebnik R."/>
            <person name="Lechner M."/>
            <person name="Bartels D."/>
            <person name="Buhrmester J."/>
            <person name="Choudhuri J.V."/>
            <person name="Ebensen T."/>
            <person name="Gaigalat L."/>
            <person name="Herrmann S."/>
            <person name="Khachane A.N."/>
            <person name="Larisch C."/>
            <person name="Link S."/>
            <person name="Linke B."/>
            <person name="Meyer F."/>
            <person name="Mormann S."/>
            <person name="Nakunst D."/>
            <person name="Rueckert C."/>
            <person name="Schneiker-Bekel S."/>
            <person name="Schulze K."/>
            <person name="Vorhoelter F.J."/>
            <person name="Yevsa T."/>
            <person name="Engle J.T."/>
            <person name="Goldman W.E."/>
            <person name="Puehler A."/>
            <person name="Goebel U.B."/>
            <person name="Goesmann A."/>
            <person name="Bloecker H."/>
            <person name="Kaiser O."/>
            <person name="Martinez-Arias R."/>
        </authorList>
    </citation>
    <scope>NUCLEOTIDE SEQUENCE [LARGE SCALE GENOMIC DNA]</scope>
    <source>
        <strain evidence="3">ATCC BAA-461 / DSM 12804 / CCUG 43448 / CIP 107267 / Se-1111R</strain>
    </source>
</reference>
<dbReference type="InterPro" id="IPR009826">
    <property type="entry name" value="DNA_circ_N"/>
</dbReference>
<proteinExistence type="predicted"/>
<accession>A9ID75</accession>
<dbReference type="KEGG" id="bpt:Bpet4423"/>
<dbReference type="eggNOG" id="COG4228">
    <property type="taxonomic scope" value="Bacteria"/>
</dbReference>
<dbReference type="Proteomes" id="UP000001225">
    <property type="component" value="Chromosome"/>
</dbReference>
<gene>
    <name evidence="2" type="primary">gpN</name>
    <name evidence="2" type="ordered locus">Bpet4423</name>
</gene>
<dbReference type="STRING" id="94624.Bpet4423"/>
<dbReference type="AlphaFoldDB" id="A9ID75"/>
<organism evidence="2 3">
    <name type="scientific">Bordetella petrii (strain ATCC BAA-461 / DSM 12804 / CCUG 43448 / CIP 107267 / Se-1111R)</name>
    <dbReference type="NCBI Taxonomy" id="340100"/>
    <lineage>
        <taxon>Bacteria</taxon>
        <taxon>Pseudomonadati</taxon>
        <taxon>Pseudomonadota</taxon>
        <taxon>Betaproteobacteria</taxon>
        <taxon>Burkholderiales</taxon>
        <taxon>Alcaligenaceae</taxon>
        <taxon>Bordetella</taxon>
    </lineage>
</organism>
<keyword evidence="3" id="KW-1185">Reference proteome</keyword>
<evidence type="ECO:0000313" key="3">
    <source>
        <dbReference type="Proteomes" id="UP000001225"/>
    </source>
</evidence>
<sequence>MTWRERIDPELQGSYRGVPFYVERADTKGGRRWLIHEYPRRDKPYSEDMGRRAKEWRLQLFVAGDNYDRERDALIEAFDAPGAATLEHPYLGSVMAVASDVGWSESTAEGGSCTFQVTFNEAGEESYPATTMDTQREVGQAANACETSILDDFAAKWNVDGLLGWSLEAVERDLTAVVRGIDDVVGGIADQVAGAIRFPVNVAGIVIGGYNRLKNAVMRPVNALDLYSGLNLLSGSDDDGGSNRVLLSPGTPVRAVRLLRDTGESAAAVPPPVADTPERRQRAQNAVAARQLNGRAAALTAARLVAETDWPSRQEAQAAGQDTLALIDAQMATEEPISDAVYGALVALRSAVTADLRARAVALPGLATYTPQVTQPALVVAHRLYGDARRADEIVIRNGVPHPGALRGGIELEVLSE</sequence>
<feature type="domain" description="DNA circulation N-terminal" evidence="1">
    <location>
        <begin position="12"/>
        <end position="94"/>
    </location>
</feature>
<dbReference type="EMBL" id="AM902716">
    <property type="protein sequence ID" value="CAP44774.1"/>
    <property type="molecule type" value="Genomic_DNA"/>
</dbReference>
<evidence type="ECO:0000259" key="1">
    <source>
        <dbReference type="Pfam" id="PF07157"/>
    </source>
</evidence>
<dbReference type="Pfam" id="PF07157">
    <property type="entry name" value="DNA_circ_N"/>
    <property type="match status" value="1"/>
</dbReference>
<protein>
    <submittedName>
        <fullName evidence="2">Tail/DNA circulation protein, putative</fullName>
    </submittedName>
</protein>
<name>A9ID75_BORPD</name>